<feature type="non-terminal residue" evidence="1">
    <location>
        <position position="69"/>
    </location>
</feature>
<dbReference type="EMBL" id="JASSZA010000043">
    <property type="protein sequence ID" value="KAK2082280.1"/>
    <property type="molecule type" value="Genomic_DNA"/>
</dbReference>
<evidence type="ECO:0000313" key="1">
    <source>
        <dbReference type="EMBL" id="KAK2082280.1"/>
    </source>
</evidence>
<sequence>PGPAKLKLNRSFSHLPQPDLSSTHTLRFGLPYGLPPELCYFSILSLHAHVQAFPYNQEDSEGQAMEKLT</sequence>
<protein>
    <submittedName>
        <fullName evidence="1">Uncharacterized protein</fullName>
    </submittedName>
</protein>
<name>A0ABQ9TC38_SAGOE</name>
<organism evidence="1 2">
    <name type="scientific">Saguinus oedipus</name>
    <name type="common">Cotton-top tamarin</name>
    <name type="synonym">Oedipomidas oedipus</name>
    <dbReference type="NCBI Taxonomy" id="9490"/>
    <lineage>
        <taxon>Eukaryota</taxon>
        <taxon>Metazoa</taxon>
        <taxon>Chordata</taxon>
        <taxon>Craniata</taxon>
        <taxon>Vertebrata</taxon>
        <taxon>Euteleostomi</taxon>
        <taxon>Mammalia</taxon>
        <taxon>Eutheria</taxon>
        <taxon>Euarchontoglires</taxon>
        <taxon>Primates</taxon>
        <taxon>Haplorrhini</taxon>
        <taxon>Platyrrhini</taxon>
        <taxon>Cebidae</taxon>
        <taxon>Callitrichinae</taxon>
        <taxon>Saguinus</taxon>
    </lineage>
</organism>
<gene>
    <name evidence="1" type="ORF">P7K49_039505</name>
</gene>
<dbReference type="Proteomes" id="UP001266305">
    <property type="component" value="Unassembled WGS sequence"/>
</dbReference>
<comment type="caution">
    <text evidence="1">The sequence shown here is derived from an EMBL/GenBank/DDBJ whole genome shotgun (WGS) entry which is preliminary data.</text>
</comment>
<evidence type="ECO:0000313" key="2">
    <source>
        <dbReference type="Proteomes" id="UP001266305"/>
    </source>
</evidence>
<accession>A0ABQ9TC38</accession>
<proteinExistence type="predicted"/>
<feature type="non-terminal residue" evidence="1">
    <location>
        <position position="1"/>
    </location>
</feature>
<reference evidence="1 2" key="1">
    <citation type="submission" date="2023-05" db="EMBL/GenBank/DDBJ databases">
        <title>B98-5 Cell Line De Novo Hybrid Assembly: An Optical Mapping Approach.</title>
        <authorList>
            <person name="Kananen K."/>
            <person name="Auerbach J.A."/>
            <person name="Kautto E."/>
            <person name="Blachly J.S."/>
        </authorList>
    </citation>
    <scope>NUCLEOTIDE SEQUENCE [LARGE SCALE GENOMIC DNA]</scope>
    <source>
        <strain evidence="1">B95-8</strain>
        <tissue evidence="1">Cell line</tissue>
    </source>
</reference>
<keyword evidence="2" id="KW-1185">Reference proteome</keyword>